<evidence type="ECO:0000256" key="6">
    <source>
        <dbReference type="ARBA" id="ARBA00023136"/>
    </source>
</evidence>
<sequence length="559" mass="64105">MLTDTDNNCHYPSSQPLDMDDLQPHLIWHQGMSRLKSDEEVSSAAKLKSKSEQRYVVAKSAQKVQNQNIVMLWRKARKNKLQRRFSQVLLLLLLTAFIFVLRDGSLLLKGCTENAESEQSAEPPWLSSELGKNDDRLEKNEVSWIPTTHYSGTFGLCKLLLPNILPPTVEKVIGLDVDLLLNADIRELWDCFDRFTHSQMIGLVRNQSPWYLQGAQNTVWPALGYGYNTGVMLLHLQRMKLMRWKEAWQSVAKSTLQYLPHAPLADQDVINALLVQMPDAVNELACEWNVQLNSRAQPMQCPVHWLTVQKPSPDNINSHIGQLKIAHYNSPVKPELMNQAFSAEDESSPGDIGLRLRTNFVQQYRFYQNFDGVILKHQVRERRSEECEDHETDEAQAPLAGECSELIAQVQIHHRIHPFYMHCEIQPKAVPTKCAEGCVVDQDADVTLVSQLTFDRIHRVEEIAKRWEGPMSLALYVTDRDAAVLVDFVSRSQLLVNRTNIGYHLVYVDGVLYPINKLRNVAMQFAQTKFLFILDVDFIPSPNMYRELKTIIERQLRGP</sequence>
<keyword evidence="2 8" id="KW-0812">Transmembrane</keyword>
<protein>
    <submittedName>
        <fullName evidence="9">LARGE xylosyl- and glucuronyltransferase 1</fullName>
    </submittedName>
</protein>
<evidence type="ECO:0000256" key="7">
    <source>
        <dbReference type="ARBA" id="ARBA00023180"/>
    </source>
</evidence>
<dbReference type="AlphaFoldDB" id="A0A8T1MPA3"/>
<evidence type="ECO:0000256" key="2">
    <source>
        <dbReference type="ARBA" id="ARBA00022692"/>
    </source>
</evidence>
<dbReference type="Pfam" id="PF01501">
    <property type="entry name" value="Glyco_transf_8"/>
    <property type="match status" value="1"/>
</dbReference>
<comment type="caution">
    <text evidence="9">The sequence shown here is derived from an EMBL/GenBank/DDBJ whole genome shotgun (WGS) entry which is preliminary data.</text>
</comment>
<keyword evidence="10" id="KW-1185">Reference proteome</keyword>
<evidence type="ECO:0000313" key="9">
    <source>
        <dbReference type="EMBL" id="KAG5450686.1"/>
    </source>
</evidence>
<keyword evidence="4 8" id="KW-1133">Transmembrane helix</keyword>
<dbReference type="GO" id="GO:0000139">
    <property type="term" value="C:Golgi membrane"/>
    <property type="evidence" value="ECO:0007669"/>
    <property type="project" value="UniProtKB-SubCell"/>
</dbReference>
<dbReference type="GO" id="GO:0042285">
    <property type="term" value="F:xylosyltransferase activity"/>
    <property type="evidence" value="ECO:0007669"/>
    <property type="project" value="TreeGrafter"/>
</dbReference>
<evidence type="ECO:0000256" key="8">
    <source>
        <dbReference type="SAM" id="Phobius"/>
    </source>
</evidence>
<dbReference type="OrthoDB" id="411524at2759"/>
<gene>
    <name evidence="9" type="ORF">CSKR_102941</name>
</gene>
<dbReference type="GO" id="GO:0015020">
    <property type="term" value="F:glucuronosyltransferase activity"/>
    <property type="evidence" value="ECO:0007669"/>
    <property type="project" value="TreeGrafter"/>
</dbReference>
<keyword evidence="5" id="KW-0333">Golgi apparatus</keyword>
<evidence type="ECO:0000256" key="5">
    <source>
        <dbReference type="ARBA" id="ARBA00023034"/>
    </source>
</evidence>
<comment type="subcellular location">
    <subcellularLocation>
        <location evidence="1">Golgi apparatus membrane</location>
        <topology evidence="1">Single-pass type II membrane protein</topology>
    </subcellularLocation>
</comment>
<dbReference type="EMBL" id="NIRI02000042">
    <property type="protein sequence ID" value="KAG5450686.1"/>
    <property type="molecule type" value="Genomic_DNA"/>
</dbReference>
<dbReference type="Pfam" id="PF13896">
    <property type="entry name" value="Glyco_transf_49"/>
    <property type="match status" value="2"/>
</dbReference>
<reference evidence="9 10" key="2">
    <citation type="journal article" date="2021" name="Genomics">
        <title>High-quality reference genome for Clonorchis sinensis.</title>
        <authorList>
            <person name="Young N.D."/>
            <person name="Stroehlein A.J."/>
            <person name="Kinkar L."/>
            <person name="Wang T."/>
            <person name="Sohn W.M."/>
            <person name="Chang B.C.H."/>
            <person name="Kaur P."/>
            <person name="Weisz D."/>
            <person name="Dudchenko O."/>
            <person name="Aiden E.L."/>
            <person name="Korhonen P.K."/>
            <person name="Gasser R.B."/>
        </authorList>
    </citation>
    <scope>NUCLEOTIDE SEQUENCE [LARGE SCALE GENOMIC DNA]</scope>
    <source>
        <strain evidence="9">Cs-k2</strain>
    </source>
</reference>
<name>A0A8T1MPA3_CLOSI</name>
<evidence type="ECO:0000313" key="10">
    <source>
        <dbReference type="Proteomes" id="UP000286415"/>
    </source>
</evidence>
<dbReference type="Gene3D" id="3.90.550.10">
    <property type="entry name" value="Spore Coat Polysaccharide Biosynthesis Protein SpsA, Chain A"/>
    <property type="match status" value="1"/>
</dbReference>
<dbReference type="PANTHER" id="PTHR12270:SF25">
    <property type="entry name" value="GLYCOSYLTRANSFERASE-LIKE PROTEIN LARGE"/>
    <property type="match status" value="1"/>
</dbReference>
<proteinExistence type="predicted"/>
<organism evidence="9 10">
    <name type="scientific">Clonorchis sinensis</name>
    <name type="common">Chinese liver fluke</name>
    <dbReference type="NCBI Taxonomy" id="79923"/>
    <lineage>
        <taxon>Eukaryota</taxon>
        <taxon>Metazoa</taxon>
        <taxon>Spiralia</taxon>
        <taxon>Lophotrochozoa</taxon>
        <taxon>Platyhelminthes</taxon>
        <taxon>Trematoda</taxon>
        <taxon>Digenea</taxon>
        <taxon>Opisthorchiida</taxon>
        <taxon>Opisthorchiata</taxon>
        <taxon>Opisthorchiidae</taxon>
        <taxon>Clonorchis</taxon>
    </lineage>
</organism>
<accession>A0A8T1MPA3</accession>
<dbReference type="InterPro" id="IPR002495">
    <property type="entry name" value="Glyco_trans_8"/>
</dbReference>
<dbReference type="InterPro" id="IPR029044">
    <property type="entry name" value="Nucleotide-diphossugar_trans"/>
</dbReference>
<reference evidence="9 10" key="1">
    <citation type="journal article" date="2018" name="Biotechnol. Adv.">
        <title>Improved genomic resources and new bioinformatic workflow for the carcinogenic parasite Clonorchis sinensis: Biotechnological implications.</title>
        <authorList>
            <person name="Wang D."/>
            <person name="Korhonen P.K."/>
            <person name="Gasser R.B."/>
            <person name="Young N.D."/>
        </authorList>
    </citation>
    <scope>NUCLEOTIDE SEQUENCE [LARGE SCALE GENOMIC DNA]</scope>
    <source>
        <strain evidence="9">Cs-k2</strain>
    </source>
</reference>
<dbReference type="InterPro" id="IPR051292">
    <property type="entry name" value="Xyl/GlcA_transferase"/>
</dbReference>
<keyword evidence="7" id="KW-0325">Glycoprotein</keyword>
<keyword evidence="6 8" id="KW-0472">Membrane</keyword>
<dbReference type="Proteomes" id="UP000286415">
    <property type="component" value="Unassembled WGS sequence"/>
</dbReference>
<feature type="non-terminal residue" evidence="9">
    <location>
        <position position="559"/>
    </location>
</feature>
<evidence type="ECO:0000256" key="3">
    <source>
        <dbReference type="ARBA" id="ARBA00022968"/>
    </source>
</evidence>
<evidence type="ECO:0000256" key="1">
    <source>
        <dbReference type="ARBA" id="ARBA00004323"/>
    </source>
</evidence>
<dbReference type="SUPFAM" id="SSF53448">
    <property type="entry name" value="Nucleotide-diphospho-sugar transferases"/>
    <property type="match status" value="1"/>
</dbReference>
<dbReference type="PANTHER" id="PTHR12270">
    <property type="entry name" value="GLYCOSYLTRANSFERASE-RELATED"/>
    <property type="match status" value="1"/>
</dbReference>
<dbReference type="GO" id="GO:0035269">
    <property type="term" value="P:protein O-linked glycosylation via mannose"/>
    <property type="evidence" value="ECO:0007669"/>
    <property type="project" value="TreeGrafter"/>
</dbReference>
<feature type="transmembrane region" description="Helical" evidence="8">
    <location>
        <begin position="84"/>
        <end position="101"/>
    </location>
</feature>
<evidence type="ECO:0000256" key="4">
    <source>
        <dbReference type="ARBA" id="ARBA00022989"/>
    </source>
</evidence>
<keyword evidence="3" id="KW-0735">Signal-anchor</keyword>